<dbReference type="GO" id="GO:0030170">
    <property type="term" value="F:pyridoxal phosphate binding"/>
    <property type="evidence" value="ECO:0007669"/>
    <property type="project" value="UniProtKB-ARBA"/>
</dbReference>
<feature type="non-terminal residue" evidence="3">
    <location>
        <position position="1"/>
    </location>
</feature>
<keyword evidence="1" id="KW-0663">Pyridoxal phosphate</keyword>
<dbReference type="GO" id="GO:0000271">
    <property type="term" value="P:polysaccharide biosynthetic process"/>
    <property type="evidence" value="ECO:0007669"/>
    <property type="project" value="TreeGrafter"/>
</dbReference>
<protein>
    <recommendedName>
        <fullName evidence="4">DegT/DnrJ/EryC1/StrS family aminotransferase</fullName>
    </recommendedName>
</protein>
<organism evidence="3">
    <name type="scientific">marine metagenome</name>
    <dbReference type="NCBI Taxonomy" id="408172"/>
    <lineage>
        <taxon>unclassified sequences</taxon>
        <taxon>metagenomes</taxon>
        <taxon>ecological metagenomes</taxon>
    </lineage>
</organism>
<evidence type="ECO:0000256" key="1">
    <source>
        <dbReference type="ARBA" id="ARBA00022898"/>
    </source>
</evidence>
<dbReference type="CDD" id="cd00616">
    <property type="entry name" value="AHBA_syn"/>
    <property type="match status" value="1"/>
</dbReference>
<dbReference type="AlphaFoldDB" id="A0A381TQM4"/>
<evidence type="ECO:0000256" key="2">
    <source>
        <dbReference type="ARBA" id="ARBA00037999"/>
    </source>
</evidence>
<dbReference type="PANTHER" id="PTHR30244">
    <property type="entry name" value="TRANSAMINASE"/>
    <property type="match status" value="1"/>
</dbReference>
<sequence length="307" mass="33727">VIFFSNPKAQYLAHKKEIDAAIEKVLSGTQFILGQNVASFEEEFAKYIGTDHVVGVGNGTDALCLALNAFDIGPGKEVIAPSYTAVATIAAIGMAGAIPILVDVDPSYYTLSPEAIEKAVTERTRAVIAVHLYGQPADMNKILAIAKRHKLKVIEDCAQAHGAIYEDKRVGSIGDIGCFSFYPTKNLGALGDGGAVVTSDDVIASHLYKLREYGWDENRISQKPGWNSRLDELQAAILRVKLPYLDADTEKRKAIARNYDKSFQDLPVVCPPIRNRCSHVYHLYVITVHKRNELVRFLKKNNILAGI</sequence>
<feature type="non-terminal residue" evidence="3">
    <location>
        <position position="307"/>
    </location>
</feature>
<dbReference type="EMBL" id="UINC01005001">
    <property type="protein sequence ID" value="SVA18362.1"/>
    <property type="molecule type" value="Genomic_DNA"/>
</dbReference>
<name>A0A381TQM4_9ZZZZ</name>
<dbReference type="InterPro" id="IPR015422">
    <property type="entry name" value="PyrdxlP-dep_Trfase_small"/>
</dbReference>
<dbReference type="InterPro" id="IPR000653">
    <property type="entry name" value="DegT/StrS_aminotransferase"/>
</dbReference>
<evidence type="ECO:0008006" key="4">
    <source>
        <dbReference type="Google" id="ProtNLM"/>
    </source>
</evidence>
<evidence type="ECO:0000313" key="3">
    <source>
        <dbReference type="EMBL" id="SVA18362.1"/>
    </source>
</evidence>
<comment type="similarity">
    <text evidence="2">Belongs to the DegT/DnrJ/EryC1 family.</text>
</comment>
<dbReference type="Gene3D" id="3.40.640.10">
    <property type="entry name" value="Type I PLP-dependent aspartate aminotransferase-like (Major domain)"/>
    <property type="match status" value="1"/>
</dbReference>
<gene>
    <name evidence="3" type="ORF">METZ01_LOCUS71216</name>
</gene>
<proteinExistence type="inferred from homology"/>
<dbReference type="GO" id="GO:0008483">
    <property type="term" value="F:transaminase activity"/>
    <property type="evidence" value="ECO:0007669"/>
    <property type="project" value="TreeGrafter"/>
</dbReference>
<reference evidence="3" key="1">
    <citation type="submission" date="2018-05" db="EMBL/GenBank/DDBJ databases">
        <authorList>
            <person name="Lanie J.A."/>
            <person name="Ng W.-L."/>
            <person name="Kazmierczak K.M."/>
            <person name="Andrzejewski T.M."/>
            <person name="Davidsen T.M."/>
            <person name="Wayne K.J."/>
            <person name="Tettelin H."/>
            <person name="Glass J.I."/>
            <person name="Rusch D."/>
            <person name="Podicherti R."/>
            <person name="Tsui H.-C.T."/>
            <person name="Winkler M.E."/>
        </authorList>
    </citation>
    <scope>NUCLEOTIDE SEQUENCE</scope>
</reference>
<accession>A0A381TQM4</accession>
<dbReference type="FunFam" id="3.40.640.10:FF:000089">
    <property type="entry name" value="Aminotransferase, DegT/DnrJ/EryC1/StrS family"/>
    <property type="match status" value="1"/>
</dbReference>
<dbReference type="InterPro" id="IPR015424">
    <property type="entry name" value="PyrdxlP-dep_Trfase"/>
</dbReference>
<dbReference type="PANTHER" id="PTHR30244:SF36">
    <property type="entry name" value="3-OXO-GLUCOSE-6-PHOSPHATE:GLUTAMATE AMINOTRANSFERASE"/>
    <property type="match status" value="1"/>
</dbReference>
<dbReference type="InterPro" id="IPR015421">
    <property type="entry name" value="PyrdxlP-dep_Trfase_major"/>
</dbReference>
<dbReference type="Gene3D" id="3.90.1150.10">
    <property type="entry name" value="Aspartate Aminotransferase, domain 1"/>
    <property type="match status" value="1"/>
</dbReference>
<dbReference type="SUPFAM" id="SSF53383">
    <property type="entry name" value="PLP-dependent transferases"/>
    <property type="match status" value="1"/>
</dbReference>
<dbReference type="Pfam" id="PF01041">
    <property type="entry name" value="DegT_DnrJ_EryC1"/>
    <property type="match status" value="1"/>
</dbReference>